<dbReference type="GeneID" id="9092195"/>
<dbReference type="EMBL" id="KN294074">
    <property type="protein sequence ID" value="EEH41394.2"/>
    <property type="molecule type" value="Genomic_DNA"/>
</dbReference>
<reference evidence="2 3" key="1">
    <citation type="journal article" date="2011" name="PLoS Genet.">
        <title>Comparative genomic analysis of human fungal pathogens causing paracoccidioidomycosis.</title>
        <authorList>
            <person name="Desjardins C.A."/>
            <person name="Champion M.D."/>
            <person name="Holder J.W."/>
            <person name="Muszewska A."/>
            <person name="Goldberg J."/>
            <person name="Bailao A.M."/>
            <person name="Brigido M.M."/>
            <person name="Ferreira M.E."/>
            <person name="Garcia A.M."/>
            <person name="Grynberg M."/>
            <person name="Gujja S."/>
            <person name="Heiman D.I."/>
            <person name="Henn M.R."/>
            <person name="Kodira C.D."/>
            <person name="Leon-Narvaez H."/>
            <person name="Longo L.V."/>
            <person name="Ma L.J."/>
            <person name="Malavazi I."/>
            <person name="Matsuo A.L."/>
            <person name="Morais F.V."/>
            <person name="Pereira M."/>
            <person name="Rodriguez-Brito S."/>
            <person name="Sakthikumar S."/>
            <person name="Salem-Izacc S.M."/>
            <person name="Sykes S.M."/>
            <person name="Teixeira M.M."/>
            <person name="Vallejo M.C."/>
            <person name="Walter M.E."/>
            <person name="Yandava C."/>
            <person name="Young S."/>
            <person name="Zeng Q."/>
            <person name="Zucker J."/>
            <person name="Felipe M.S."/>
            <person name="Goldman G.H."/>
            <person name="Haas B.J."/>
            <person name="McEwen J.G."/>
            <person name="Nino-Vega G."/>
            <person name="Puccia R."/>
            <person name="San-Blas G."/>
            <person name="Soares C.M."/>
            <person name="Birren B.W."/>
            <person name="Cuomo C.A."/>
        </authorList>
    </citation>
    <scope>NUCLEOTIDE SEQUENCE [LARGE SCALE GENOMIC DNA]</scope>
    <source>
        <strain evidence="3">ATCC MYA-826 / Pb01</strain>
    </source>
</reference>
<keyword evidence="3" id="KW-1185">Reference proteome</keyword>
<accession>C1HEB4</accession>
<name>C1HEB4_PARBA</name>
<dbReference type="VEuPathDB" id="FungiDB:PAAG_09105"/>
<feature type="region of interest" description="Disordered" evidence="1">
    <location>
        <begin position="1"/>
        <end position="44"/>
    </location>
</feature>
<gene>
    <name evidence="2" type="ORF">PAAG_09105</name>
</gene>
<feature type="compositionally biased region" description="Acidic residues" evidence="1">
    <location>
        <begin position="11"/>
        <end position="21"/>
    </location>
</feature>
<feature type="compositionally biased region" description="Polar residues" evidence="1">
    <location>
        <begin position="23"/>
        <end position="35"/>
    </location>
</feature>
<sequence>MAVAVGAIPSLDEDKELEGLEQEPSSNHTMNSSSREPGKMPAPESIREFMAASEGIPSPQPQMPTPNASGMITMSVADLLTFCQQMTHQNTPNINNDTPVDDFKSQICEYQKDVQRAMDTKA</sequence>
<dbReference type="HOGENOM" id="CLU_114631_1_0_1"/>
<dbReference type="AlphaFoldDB" id="C1HEB4"/>
<evidence type="ECO:0000313" key="2">
    <source>
        <dbReference type="EMBL" id="EEH41394.2"/>
    </source>
</evidence>
<protein>
    <submittedName>
        <fullName evidence="2">Uncharacterized protein</fullName>
    </submittedName>
</protein>
<dbReference type="Proteomes" id="UP000002059">
    <property type="component" value="Partially assembled WGS sequence"/>
</dbReference>
<dbReference type="KEGG" id="pbl:PAAG_09105"/>
<evidence type="ECO:0000313" key="3">
    <source>
        <dbReference type="Proteomes" id="UP000002059"/>
    </source>
</evidence>
<feature type="non-terminal residue" evidence="2">
    <location>
        <position position="122"/>
    </location>
</feature>
<organism evidence="2 3">
    <name type="scientific">Paracoccidioides lutzii (strain ATCC MYA-826 / Pb01)</name>
    <name type="common">Paracoccidioides brasiliensis</name>
    <dbReference type="NCBI Taxonomy" id="502779"/>
    <lineage>
        <taxon>Eukaryota</taxon>
        <taxon>Fungi</taxon>
        <taxon>Dikarya</taxon>
        <taxon>Ascomycota</taxon>
        <taxon>Pezizomycotina</taxon>
        <taxon>Eurotiomycetes</taxon>
        <taxon>Eurotiomycetidae</taxon>
        <taxon>Onygenales</taxon>
        <taxon>Ajellomycetaceae</taxon>
        <taxon>Paracoccidioides</taxon>
    </lineage>
</organism>
<proteinExistence type="predicted"/>
<evidence type="ECO:0000256" key="1">
    <source>
        <dbReference type="SAM" id="MobiDB-lite"/>
    </source>
</evidence>
<dbReference type="RefSeq" id="XP_015702010.1">
    <property type="nucleotide sequence ID" value="XM_015846734.1"/>
</dbReference>